<sequence length="113" mass="13103">MNPVIGLDISKGKSDDQIFLDKGHPYGKTFRFLHNREGLQQLLNIIVDVQNKTEKSPTVILESTDHYHQAVIQFLEEQHILFLVVNSPQLSPSQEAKLPTIKEYYRVMFFHPL</sequence>
<accession>A0ABT2UF83</accession>
<proteinExistence type="predicted"/>
<feature type="domain" description="Transposase IS110-like N-terminal" evidence="1">
    <location>
        <begin position="5"/>
        <end position="94"/>
    </location>
</feature>
<dbReference type="InterPro" id="IPR002525">
    <property type="entry name" value="Transp_IS110-like_N"/>
</dbReference>
<name>A0ABT2UF83_9BACL</name>
<evidence type="ECO:0000313" key="2">
    <source>
        <dbReference type="EMBL" id="MCU6793298.1"/>
    </source>
</evidence>
<reference evidence="2 3" key="1">
    <citation type="submission" date="2022-09" db="EMBL/GenBank/DDBJ databases">
        <authorList>
            <person name="Han X.L."/>
            <person name="Wang Q."/>
            <person name="Lu T."/>
        </authorList>
    </citation>
    <scope>NUCLEOTIDE SEQUENCE [LARGE SCALE GENOMIC DNA]</scope>
    <source>
        <strain evidence="2 3">WQ 127069</strain>
    </source>
</reference>
<dbReference type="RefSeq" id="WP_262684605.1">
    <property type="nucleotide sequence ID" value="NZ_JAOQIO010000043.1"/>
</dbReference>
<keyword evidence="3" id="KW-1185">Reference proteome</keyword>
<protein>
    <submittedName>
        <fullName evidence="2">IS110 family transposase</fullName>
    </submittedName>
</protein>
<evidence type="ECO:0000313" key="3">
    <source>
        <dbReference type="Proteomes" id="UP001652445"/>
    </source>
</evidence>
<gene>
    <name evidence="2" type="ORF">OB236_14370</name>
</gene>
<comment type="caution">
    <text evidence="2">The sequence shown here is derived from an EMBL/GenBank/DDBJ whole genome shotgun (WGS) entry which is preliminary data.</text>
</comment>
<organism evidence="2 3">
    <name type="scientific">Paenibacillus baimaensis</name>
    <dbReference type="NCBI Taxonomy" id="2982185"/>
    <lineage>
        <taxon>Bacteria</taxon>
        <taxon>Bacillati</taxon>
        <taxon>Bacillota</taxon>
        <taxon>Bacilli</taxon>
        <taxon>Bacillales</taxon>
        <taxon>Paenibacillaceae</taxon>
        <taxon>Paenibacillus</taxon>
    </lineage>
</organism>
<dbReference type="Pfam" id="PF01548">
    <property type="entry name" value="DEDD_Tnp_IS110"/>
    <property type="match status" value="1"/>
</dbReference>
<evidence type="ECO:0000259" key="1">
    <source>
        <dbReference type="Pfam" id="PF01548"/>
    </source>
</evidence>
<dbReference type="EMBL" id="JAOQIO010000043">
    <property type="protein sequence ID" value="MCU6793298.1"/>
    <property type="molecule type" value="Genomic_DNA"/>
</dbReference>
<dbReference type="Proteomes" id="UP001652445">
    <property type="component" value="Unassembled WGS sequence"/>
</dbReference>